<dbReference type="RefSeq" id="WP_103661648.1">
    <property type="nucleotide sequence ID" value="NZ_ML136884.1"/>
</dbReference>
<evidence type="ECO:0000259" key="3">
    <source>
        <dbReference type="Pfam" id="PF13514"/>
    </source>
</evidence>
<keyword evidence="1" id="KW-0175">Coiled coil</keyword>
<dbReference type="SUPFAM" id="SSF52540">
    <property type="entry name" value="P-loop containing nucleoside triphosphate hydrolases"/>
    <property type="match status" value="1"/>
</dbReference>
<name>A0A437SUK6_9LACO</name>
<feature type="coiled-coil region" evidence="1">
    <location>
        <begin position="621"/>
        <end position="655"/>
    </location>
</feature>
<sequence>MRLKKIKFINFGQLSNLTFNLPSPELNVFFGENEAGKSTTVAFIKQVMFGFYLRSNSSPFFEDYKPLAHVSPMGGSLFFEDEHGSEFELERLWAKGDKTKRGILTVKKDGQVVPESLFYDQLQKIDGNFYADSFIFNQEMLGQVASLSQADLLERIYYLGAADSGKLLALRDDFAKEAGQLFKKTGKKPQVNQLLKKVSAKREAVAEAEDEYQDYESLEAELTAKQTSLKQVQEQLAAEQKEQSQLANLQKSFQSYHKLQELEAEVKPLKFTSSNYQEAQSLQAQGKNLQANLANLEKQAASLASAEDLTAEKQLLQKRPELLQWQSEYQADLQKEKQLKNEEQQLLTLNPDLAAGLKLSQADLQTLASDYRALPEKAGVTAPTKSNNNLFLLIGAVIAVVGLILLFTSGITGLILLIAGVAVAGYGFYQNKNQAQVVQEAQKAQKQVEQQYQSFQKKYGLDPASLSVDNLINQVSQYRMKQQALEANNEQLTQIETKCGQLAAKLEEALNEPLKADFNSLLAAMTELDDRISRSQQVAERKASLAFNLKQGQQELKELGLKLKAVLAKDQVKDMTEYDQRYQGSLAQAKLQAQVASLQYNLHDDLAQLKQVDPASLKEKLAQVASKIATEQEKVNQLQQEAAQVQVKLTNLADSSNVFAAKQDLANTQTRLMQASQEYLANLLASKWIGRALDLASNERFPKMLKAAKEYLQLLTGGRYVDLELDKKLTVTRFDGKKREVKYLSRGTAEQLYFALKLAFVEQIKDQINLPILIDDSFVNFDDQRVGYIKQLLQKISANNQVLIFTAQRNLVDEIGIEPMFFEKGTPNA</sequence>
<feature type="coiled-coil region" evidence="1">
    <location>
        <begin position="279"/>
        <end position="306"/>
    </location>
</feature>
<evidence type="ECO:0000313" key="4">
    <source>
        <dbReference type="EMBL" id="RVU70584.1"/>
    </source>
</evidence>
<gene>
    <name evidence="4" type="ORF">EJK17_06745</name>
</gene>
<feature type="coiled-coil region" evidence="1">
    <location>
        <begin position="191"/>
        <end position="249"/>
    </location>
</feature>
<dbReference type="InterPro" id="IPR038734">
    <property type="entry name" value="YhaN_AAA"/>
</dbReference>
<evidence type="ECO:0000313" key="5">
    <source>
        <dbReference type="Proteomes" id="UP000288291"/>
    </source>
</evidence>
<evidence type="ECO:0000256" key="2">
    <source>
        <dbReference type="SAM" id="Phobius"/>
    </source>
</evidence>
<dbReference type="PANTHER" id="PTHR41259">
    <property type="entry name" value="DOUBLE-STRAND BREAK REPAIR RAD50 ATPASE, PUTATIVE-RELATED"/>
    <property type="match status" value="1"/>
</dbReference>
<reference evidence="4 5" key="1">
    <citation type="submission" date="2018-12" db="EMBL/GenBank/DDBJ databases">
        <authorList>
            <person name="Meng J."/>
        </authorList>
    </citation>
    <scope>NUCLEOTIDE SEQUENCE [LARGE SCALE GENOMIC DNA]</scope>
    <source>
        <strain evidence="4 5">HT111-2</strain>
    </source>
</reference>
<dbReference type="InterPro" id="IPR027417">
    <property type="entry name" value="P-loop_NTPase"/>
</dbReference>
<dbReference type="AlphaFoldDB" id="A0A437SUK6"/>
<organism evidence="4 5">
    <name type="scientific">Lactobacillus xujianguonis</name>
    <dbReference type="NCBI Taxonomy" id="2495899"/>
    <lineage>
        <taxon>Bacteria</taxon>
        <taxon>Bacillati</taxon>
        <taxon>Bacillota</taxon>
        <taxon>Bacilli</taxon>
        <taxon>Lactobacillales</taxon>
        <taxon>Lactobacillaceae</taxon>
        <taxon>Lactobacillus</taxon>
    </lineage>
</organism>
<proteinExistence type="predicted"/>
<dbReference type="Pfam" id="PF13514">
    <property type="entry name" value="AAA_27"/>
    <property type="match status" value="1"/>
</dbReference>
<feature type="domain" description="YhaN AAA" evidence="3">
    <location>
        <begin position="1"/>
        <end position="209"/>
    </location>
</feature>
<keyword evidence="2" id="KW-0472">Membrane</keyword>
<protein>
    <submittedName>
        <fullName evidence="4">DNA repair protein</fullName>
    </submittedName>
</protein>
<feature type="transmembrane region" description="Helical" evidence="2">
    <location>
        <begin position="390"/>
        <end position="407"/>
    </location>
</feature>
<keyword evidence="2" id="KW-1133">Transmembrane helix</keyword>
<dbReference type="Proteomes" id="UP000288291">
    <property type="component" value="Unassembled WGS sequence"/>
</dbReference>
<dbReference type="EMBL" id="RXIA01000016">
    <property type="protein sequence ID" value="RVU70584.1"/>
    <property type="molecule type" value="Genomic_DNA"/>
</dbReference>
<dbReference type="Gene3D" id="3.40.50.300">
    <property type="entry name" value="P-loop containing nucleotide triphosphate hydrolases"/>
    <property type="match status" value="2"/>
</dbReference>
<comment type="caution">
    <text evidence="4">The sequence shown here is derived from an EMBL/GenBank/DDBJ whole genome shotgun (WGS) entry which is preliminary data.</text>
</comment>
<keyword evidence="2" id="KW-0812">Transmembrane</keyword>
<accession>A0A437SUK6</accession>
<feature type="coiled-coil region" evidence="1">
    <location>
        <begin position="431"/>
        <end position="512"/>
    </location>
</feature>
<evidence type="ECO:0000256" key="1">
    <source>
        <dbReference type="SAM" id="Coils"/>
    </source>
</evidence>
<dbReference type="PANTHER" id="PTHR41259:SF1">
    <property type="entry name" value="DOUBLE-STRAND BREAK REPAIR RAD50 ATPASE, PUTATIVE-RELATED"/>
    <property type="match status" value="1"/>
</dbReference>
<keyword evidence="5" id="KW-1185">Reference proteome</keyword>